<sequence length="195" mass="21475">MSYRTFEDVKEVILSAHKNTEAGDKVGFYNTWAENYDQDVGLLDYRAPSLAANCLSPCFHGDRVTAVILDVACGTGLVAAQLKRMGFRHFVGVDGSKGMLELANKTGLYQDLKQCMLGDEPLPVQAGGYVCMTTRGNHDNLEYKAALERELELMEGAGLWGPVAITEVEEWEKAVAEPEKGYIPGVVYVYRKSSL</sequence>
<keyword evidence="2" id="KW-1185">Reference proteome</keyword>
<reference evidence="3" key="1">
    <citation type="submission" date="2025-08" db="UniProtKB">
        <authorList>
            <consortium name="RefSeq"/>
        </authorList>
    </citation>
    <scope>IDENTIFICATION</scope>
</reference>
<protein>
    <submittedName>
        <fullName evidence="3">Methyltransferase-like protein 27 isoform X2</fullName>
    </submittedName>
</protein>
<gene>
    <name evidence="3" type="primary">mettl27</name>
</gene>
<dbReference type="Proteomes" id="UP001652741">
    <property type="component" value="Chromosome ssa11"/>
</dbReference>
<organism evidence="2 3">
    <name type="scientific">Salmo salar</name>
    <name type="common">Atlantic salmon</name>
    <dbReference type="NCBI Taxonomy" id="8030"/>
    <lineage>
        <taxon>Eukaryota</taxon>
        <taxon>Metazoa</taxon>
        <taxon>Chordata</taxon>
        <taxon>Craniata</taxon>
        <taxon>Vertebrata</taxon>
        <taxon>Euteleostomi</taxon>
        <taxon>Actinopterygii</taxon>
        <taxon>Neopterygii</taxon>
        <taxon>Teleostei</taxon>
        <taxon>Protacanthopterygii</taxon>
        <taxon>Salmoniformes</taxon>
        <taxon>Salmonidae</taxon>
        <taxon>Salmoninae</taxon>
        <taxon>Salmo</taxon>
    </lineage>
</organism>
<dbReference type="AlphaFoldDB" id="A0A1S3L2L3"/>
<accession>A0A1S3L2L3</accession>
<dbReference type="CDD" id="cd02440">
    <property type="entry name" value="AdoMet_MTases"/>
    <property type="match status" value="1"/>
</dbReference>
<feature type="domain" description="Methyltransferase" evidence="1">
    <location>
        <begin position="68"/>
        <end position="116"/>
    </location>
</feature>
<evidence type="ECO:0000313" key="2">
    <source>
        <dbReference type="Proteomes" id="UP001652741"/>
    </source>
</evidence>
<proteinExistence type="predicted"/>
<dbReference type="CTD" id="155368"/>
<evidence type="ECO:0000259" key="1">
    <source>
        <dbReference type="Pfam" id="PF13649"/>
    </source>
</evidence>
<dbReference type="Gene3D" id="3.40.50.150">
    <property type="entry name" value="Vaccinia Virus protein VP39"/>
    <property type="match status" value="1"/>
</dbReference>
<evidence type="ECO:0000313" key="3">
    <source>
        <dbReference type="RefSeq" id="XP_013985186.1"/>
    </source>
</evidence>
<name>A0A1S3L2L3_SALSA</name>
<dbReference type="SUPFAM" id="SSF53335">
    <property type="entry name" value="S-adenosyl-L-methionine-dependent methyltransferases"/>
    <property type="match status" value="1"/>
</dbReference>
<dbReference type="InterPro" id="IPR041698">
    <property type="entry name" value="Methyltransf_25"/>
</dbReference>
<dbReference type="Pfam" id="PF13649">
    <property type="entry name" value="Methyltransf_25"/>
    <property type="match status" value="1"/>
</dbReference>
<dbReference type="RefSeq" id="XP_013985186.1">
    <property type="nucleotide sequence ID" value="XM_014129711.2"/>
</dbReference>
<dbReference type="InterPro" id="IPR029063">
    <property type="entry name" value="SAM-dependent_MTases_sf"/>
</dbReference>
<dbReference type="GeneID" id="106563817"/>